<evidence type="ECO:0000313" key="2">
    <source>
        <dbReference type="Proteomes" id="UP000282323"/>
    </source>
</evidence>
<accession>A0A3N6LZD5</accession>
<dbReference type="Proteomes" id="UP000282323">
    <property type="component" value="Unassembled WGS sequence"/>
</dbReference>
<organism evidence="1 2">
    <name type="scientific">Natrarchaeobius chitinivorans</name>
    <dbReference type="NCBI Taxonomy" id="1679083"/>
    <lineage>
        <taxon>Archaea</taxon>
        <taxon>Methanobacteriati</taxon>
        <taxon>Methanobacteriota</taxon>
        <taxon>Stenosarchaea group</taxon>
        <taxon>Halobacteria</taxon>
        <taxon>Halobacteriales</taxon>
        <taxon>Natrialbaceae</taxon>
        <taxon>Natrarchaeobius</taxon>
    </lineage>
</organism>
<dbReference type="OrthoDB" id="203630at2157"/>
<dbReference type="RefSeq" id="WP_124195615.1">
    <property type="nucleotide sequence ID" value="NZ_REGA01000008.1"/>
</dbReference>
<gene>
    <name evidence="1" type="ORF">EA473_10680</name>
</gene>
<name>A0A3N6LZD5_NATCH</name>
<reference evidence="1 2" key="1">
    <citation type="submission" date="2018-10" db="EMBL/GenBank/DDBJ databases">
        <title>Natrarchaeobius chitinivorans gen. nov., sp. nov., and Natrarchaeobius haloalkaliphilus sp. nov., alkaliphilic, chitin-utilizing haloarchaea from hypersaline alkaline lakes.</title>
        <authorList>
            <person name="Sorokin D.Y."/>
            <person name="Elcheninov A.G."/>
            <person name="Kostrikina N.A."/>
            <person name="Bale N.J."/>
            <person name="Sinninghe Damste J.S."/>
            <person name="Khijniak T.V."/>
            <person name="Kublanov I.V."/>
            <person name="Toshchakov S.V."/>
        </authorList>
    </citation>
    <scope>NUCLEOTIDE SEQUENCE [LARGE SCALE GENOMIC DNA]</scope>
    <source>
        <strain evidence="1 2">AArcht4T</strain>
    </source>
</reference>
<comment type="caution">
    <text evidence="1">The sequence shown here is derived from an EMBL/GenBank/DDBJ whole genome shotgun (WGS) entry which is preliminary data.</text>
</comment>
<sequence length="112" mass="12381">MTGSDPNPPIACTLNAEQRAERAERLRNVLADRYEDATEREDGYTFQFDGSDETLAALATFVANERQCCSFAEYTIDTSPPYDETRLTITGPEGSKAVFDGLDDFLNEAKTA</sequence>
<dbReference type="AlphaFoldDB" id="A0A3N6LZD5"/>
<protein>
    <submittedName>
        <fullName evidence="1">Zn-dependent oxidoreductase</fullName>
    </submittedName>
</protein>
<keyword evidence="2" id="KW-1185">Reference proteome</keyword>
<proteinExistence type="predicted"/>
<dbReference type="EMBL" id="REGA01000008">
    <property type="protein sequence ID" value="RQG94547.1"/>
    <property type="molecule type" value="Genomic_DNA"/>
</dbReference>
<evidence type="ECO:0000313" key="1">
    <source>
        <dbReference type="EMBL" id="RQG94547.1"/>
    </source>
</evidence>